<evidence type="ECO:0000259" key="3">
    <source>
        <dbReference type="Pfam" id="PF03372"/>
    </source>
</evidence>
<dbReference type="AlphaFoldDB" id="A0A1Z1FBT8"/>
<feature type="chain" id="PRO_5011700116" description="Endonuclease/exonuclease/phosphatase domain-containing protein" evidence="2">
    <location>
        <begin position="18"/>
        <end position="384"/>
    </location>
</feature>
<evidence type="ECO:0000256" key="1">
    <source>
        <dbReference type="SAM" id="MobiDB-lite"/>
    </source>
</evidence>
<keyword evidence="2" id="KW-0732">Signal</keyword>
<dbReference type="Pfam" id="PF03372">
    <property type="entry name" value="Exo_endo_phos"/>
    <property type="match status" value="1"/>
</dbReference>
<evidence type="ECO:0000313" key="4">
    <source>
        <dbReference type="EMBL" id="ARU16186.1"/>
    </source>
</evidence>
<dbReference type="InterPro" id="IPR038772">
    <property type="entry name" value="Sph/SMPD2-like"/>
</dbReference>
<feature type="signal peptide" evidence="2">
    <location>
        <begin position="1"/>
        <end position="17"/>
    </location>
</feature>
<feature type="domain" description="Endonuclease/exonuclease/phosphatase" evidence="3">
    <location>
        <begin position="53"/>
        <end position="249"/>
    </location>
</feature>
<dbReference type="PANTHER" id="PTHR16320">
    <property type="entry name" value="SPHINGOMYELINASE FAMILY MEMBER"/>
    <property type="match status" value="1"/>
</dbReference>
<evidence type="ECO:0000313" key="5">
    <source>
        <dbReference type="Proteomes" id="UP000195807"/>
    </source>
</evidence>
<gene>
    <name evidence="4" type="ORF">A9D14_08220</name>
</gene>
<organism evidence="4 5">
    <name type="scientific">Croceicoccus marinus</name>
    <dbReference type="NCBI Taxonomy" id="450378"/>
    <lineage>
        <taxon>Bacteria</taxon>
        <taxon>Pseudomonadati</taxon>
        <taxon>Pseudomonadota</taxon>
        <taxon>Alphaproteobacteria</taxon>
        <taxon>Sphingomonadales</taxon>
        <taxon>Erythrobacteraceae</taxon>
        <taxon>Croceicoccus</taxon>
    </lineage>
</organism>
<evidence type="ECO:0000256" key="2">
    <source>
        <dbReference type="SAM" id="SignalP"/>
    </source>
</evidence>
<dbReference type="SUPFAM" id="SSF56219">
    <property type="entry name" value="DNase I-like"/>
    <property type="match status" value="1"/>
</dbReference>
<name>A0A1Z1FBT8_9SPHN</name>
<dbReference type="Gene3D" id="3.60.10.10">
    <property type="entry name" value="Endonuclease/exonuclease/phosphatase"/>
    <property type="match status" value="1"/>
</dbReference>
<dbReference type="PANTHER" id="PTHR16320:SF23">
    <property type="entry name" value="SPHINGOMYELINASE C 1"/>
    <property type="match status" value="1"/>
</dbReference>
<dbReference type="EMBL" id="CP019602">
    <property type="protein sequence ID" value="ARU16186.1"/>
    <property type="molecule type" value="Genomic_DNA"/>
</dbReference>
<sequence>MVMFMAGSLFLAGGAHAQPAAPLATLEIALPIIEPARTGMEPAQARAPDLSVMTYNVKGLPWPIATGRADALERIADRLARMRKDAVQPAVVVLQEAFRSEAKSIGDRAGYRYQIVGARAQRVANPVSRRAPFRRRSAAPQLDSGLIVLSDFPIVEVDRAAFPKGACAGMDCFAAKGVVLVTLDVPGKGKVEIATTHLNSKGASWASEKETERAYRQQVDFLVDFLRSNRNPAIPLILAGDFNLGDREERLAILPPALMRLNGGLAPSEALRGCIDADFMPDVHSDDAQWVLERARDMQYVLPGDRRTIAAVAASIPFGTEAGGEPLSDHFGYTIEYRLTAPAGMLASRDETPAAARPNVSIASMPVPHRSTGQSDEQAAIRAN</sequence>
<dbReference type="Proteomes" id="UP000195807">
    <property type="component" value="Chromosome"/>
</dbReference>
<dbReference type="KEGG" id="cman:A9D14_08220"/>
<dbReference type="GO" id="GO:0004767">
    <property type="term" value="F:sphingomyelin phosphodiesterase activity"/>
    <property type="evidence" value="ECO:0007669"/>
    <property type="project" value="InterPro"/>
</dbReference>
<dbReference type="STRING" id="450378.GCA_001661675_01647"/>
<keyword evidence="5" id="KW-1185">Reference proteome</keyword>
<reference evidence="4 5" key="1">
    <citation type="submission" date="2017-01" db="EMBL/GenBank/DDBJ databases">
        <title>Complete genome sequence of esterase-producing bacterium Croceicoccus marinus E4A9.</title>
        <authorList>
            <person name="Wu Y.-H."/>
            <person name="Cheng H."/>
            <person name="Xu L."/>
            <person name="Huo Y.-Y."/>
            <person name="Wang C.-S."/>
            <person name="Xu X.-W."/>
        </authorList>
    </citation>
    <scope>NUCLEOTIDE SEQUENCE [LARGE SCALE GENOMIC DNA]</scope>
    <source>
        <strain evidence="4 5">E4A9</strain>
    </source>
</reference>
<feature type="region of interest" description="Disordered" evidence="1">
    <location>
        <begin position="361"/>
        <end position="384"/>
    </location>
</feature>
<accession>A0A1Z1FBT8</accession>
<protein>
    <recommendedName>
        <fullName evidence="3">Endonuclease/exonuclease/phosphatase domain-containing protein</fullName>
    </recommendedName>
</protein>
<proteinExistence type="predicted"/>
<dbReference type="InterPro" id="IPR036691">
    <property type="entry name" value="Endo/exonu/phosph_ase_sf"/>
</dbReference>
<dbReference type="InterPro" id="IPR005135">
    <property type="entry name" value="Endo/exonuclease/phosphatase"/>
</dbReference>